<dbReference type="SUPFAM" id="SSF46689">
    <property type="entry name" value="Homeodomain-like"/>
    <property type="match status" value="1"/>
</dbReference>
<feature type="region of interest" description="Disordered" evidence="6">
    <location>
        <begin position="840"/>
        <end position="878"/>
    </location>
</feature>
<evidence type="ECO:0000313" key="8">
    <source>
        <dbReference type="EMBL" id="CAG9863585.1"/>
    </source>
</evidence>
<evidence type="ECO:0000256" key="4">
    <source>
        <dbReference type="ARBA" id="ARBA00023242"/>
    </source>
</evidence>
<feature type="compositionally biased region" description="Basic residues" evidence="6">
    <location>
        <begin position="1222"/>
        <end position="1235"/>
    </location>
</feature>
<feature type="compositionally biased region" description="Acidic residues" evidence="6">
    <location>
        <begin position="143"/>
        <end position="171"/>
    </location>
</feature>
<feature type="region of interest" description="Disordered" evidence="6">
    <location>
        <begin position="1191"/>
        <end position="1422"/>
    </location>
</feature>
<dbReference type="GO" id="GO:0003712">
    <property type="term" value="F:transcription coregulator activity"/>
    <property type="evidence" value="ECO:0007669"/>
    <property type="project" value="TreeGrafter"/>
</dbReference>
<reference evidence="8" key="1">
    <citation type="submission" date="2022-01" db="EMBL/GenBank/DDBJ databases">
        <authorList>
            <person name="King R."/>
        </authorList>
    </citation>
    <scope>NUCLEOTIDE SEQUENCE</scope>
</reference>
<dbReference type="Gene3D" id="1.10.10.60">
    <property type="entry name" value="Homeodomain-like"/>
    <property type="match status" value="1"/>
</dbReference>
<proteinExistence type="predicted"/>
<organism evidence="8 9">
    <name type="scientific">Phyllotreta striolata</name>
    <name type="common">Striped flea beetle</name>
    <name type="synonym">Crioceris striolata</name>
    <dbReference type="NCBI Taxonomy" id="444603"/>
    <lineage>
        <taxon>Eukaryota</taxon>
        <taxon>Metazoa</taxon>
        <taxon>Ecdysozoa</taxon>
        <taxon>Arthropoda</taxon>
        <taxon>Hexapoda</taxon>
        <taxon>Insecta</taxon>
        <taxon>Pterygota</taxon>
        <taxon>Neoptera</taxon>
        <taxon>Endopterygota</taxon>
        <taxon>Coleoptera</taxon>
        <taxon>Polyphaga</taxon>
        <taxon>Cucujiformia</taxon>
        <taxon>Chrysomeloidea</taxon>
        <taxon>Chrysomelidae</taxon>
        <taxon>Galerucinae</taxon>
        <taxon>Alticini</taxon>
        <taxon>Phyllotreta</taxon>
    </lineage>
</organism>
<dbReference type="InterPro" id="IPR001005">
    <property type="entry name" value="SANT/Myb"/>
</dbReference>
<dbReference type="InterPro" id="IPR052435">
    <property type="entry name" value="YY1-Transcr_Regul"/>
</dbReference>
<dbReference type="PROSITE" id="PS51477">
    <property type="entry name" value="PAH"/>
    <property type="match status" value="1"/>
</dbReference>
<feature type="compositionally biased region" description="Basic and acidic residues" evidence="6">
    <location>
        <begin position="14"/>
        <end position="23"/>
    </location>
</feature>
<feature type="compositionally biased region" description="Basic and acidic residues" evidence="6">
    <location>
        <begin position="857"/>
        <end position="877"/>
    </location>
</feature>
<feature type="region of interest" description="Disordered" evidence="6">
    <location>
        <begin position="143"/>
        <end position="197"/>
    </location>
</feature>
<accession>A0A9N9XRU4</accession>
<gene>
    <name evidence="8" type="ORF">PHYEVI_LOCUS9871</name>
</gene>
<dbReference type="GO" id="GO:0005634">
    <property type="term" value="C:nucleus"/>
    <property type="evidence" value="ECO:0007669"/>
    <property type="project" value="UniProtKB-SubCell"/>
</dbReference>
<keyword evidence="9" id="KW-1185">Reference proteome</keyword>
<dbReference type="Pfam" id="PF21227">
    <property type="entry name" value="Myb_DNA-binding_7"/>
    <property type="match status" value="1"/>
</dbReference>
<dbReference type="InterPro" id="IPR003822">
    <property type="entry name" value="PAH"/>
</dbReference>
<sequence length="1485" mass="170311">MSFLNVEDSDNSEDNLRIVIEKSPRKRKPPPSPTASEKDIIESIEDELEKTLEEKATKANLNVTNVKGIIRHVVTNEHVLHFLKTADKSVVDIDTGPTLVFEPKLTRSKARELRSSLDVPVPNVPWSFSKPASEVQVLFNEDLQEDSSEDEYVPEAADEDGEKEDESEDDRDSSIFSDPPSVEPPSTPTCSDSCTQTNWTEDGVFKIPSAPPQDKDDTTDEATIALRTRSKLSLSSTPLEEIEEAFIPPDITTDMYETDCDNEDWMNFLKTFTRPLEEVVKSTEEEDLDPEYNVLADEEVDKPDKEELRVDKAVKISKKELNDLMDELYEFCTSEQTYICNNDEDDENQLSVSQLTNSTLDNSQFNSSFHDATTFDERNLVCDKPMKTKDLEETLKLTNNQITLLEQQLRQHVQMLTQNFLLTYKHPELHENSFQMKEYLLNFQFLRGDSQESVYNILNLDCAINLISYWENLLNSNTEEVKKMYSYVDKVLAESLKNKMTGNNYIETFPDLIMETISNSDVFIYPELLPKIPFKPLRYYSPKCTFLDSEIQLIAKGLEEFMPLAREKLPKNATKVRLYSTVAEFIHEHMLPIKKPHEITYKIMNSESTRYADNPIKFYLRKSATLPFIQRVFPLDELKILPPCQRRPEELPQQWKHFIYLRDKSEKFTSSNASNASNSSSINLSAINNLYQVTQFAYVPIVKTSIQKPLLPKGPIYSSTPICPKYRLSRIKRLPQRKKRKTNSKFISDDPITKFVKCLGQTPSVSKLLELFPINAELFSKDISKLNEKNKSIKRKSLLNSTMLPNMPSLFTTPVKNDSQNESIEVEVMKEKCAGVKRNLSLSEKKSSNNTTATVDIGEKKKNSKSDKIQETPKDNQDDINALLIASSTVKPTPKKELSGGEKKKARFRKEFLANLNMCTPEGDEIGKKKSEMFALSYYDKMRETLEMETYHKIMQILNDYEEGDAVDLYHKIEQVLRPKYNELADEFLLFLREREAAAVGKLIPWIRMNNRSKFLRKLEIYFKDQPSQLKKIYQCLTELSQSIDISMDRIKTTLLPMFKGNAVLKDLFLQNFMDEPPPNSLLEGPYETIDVNKELARPPDEESFETIIVPDIPDKYGGMTCICSCHEIEDEEYKSRYRHCTRCGAKFLNGKVYMATGRGLRPAKVSFITNPDVDHQTRLADKSLLSFIQRKKRSDNSPSKAGSSYSKENQDEDSEEDGDKKKKPKRKAPTKRNKKQTEAKETAKTGGVTIKKQVSTKGESKPRKRANSVKKSTANAKVNHVESPELAPKPVELNHHVETELEEHNETEIEEHFETEVEEHNETEIEEHNETELEEHNESEDHADLKFEGNLKPGSMNGQMKRLHDESCEEGDQSVRGEFKFRSPEQNTAESESEFCEESSQDNCESDSNSSTSSSPKSYADVLGLNSSWKREEDKIILEVFQKENDKDNAFRAISNQLSNRTVGEIKSRFDTLMDLLMKTVEDA</sequence>
<dbReference type="PANTHER" id="PTHR16088">
    <property type="entry name" value="YY1 ASSOCIATED PROTEIN-RELATED"/>
    <property type="match status" value="1"/>
</dbReference>
<evidence type="ECO:0000256" key="1">
    <source>
        <dbReference type="ARBA" id="ARBA00004123"/>
    </source>
</evidence>
<feature type="compositionally biased region" description="Basic and acidic residues" evidence="6">
    <location>
        <begin position="1293"/>
        <end position="1350"/>
    </location>
</feature>
<dbReference type="GO" id="GO:0006355">
    <property type="term" value="P:regulation of DNA-templated transcription"/>
    <property type="evidence" value="ECO:0007669"/>
    <property type="project" value="InterPro"/>
</dbReference>
<keyword evidence="2" id="KW-0805">Transcription regulation</keyword>
<feature type="compositionally biased region" description="Low complexity" evidence="6">
    <location>
        <begin position="1407"/>
        <end position="1419"/>
    </location>
</feature>
<name>A0A9N9XRU4_PHYSR</name>
<keyword evidence="3" id="KW-0804">Transcription</keyword>
<protein>
    <recommendedName>
        <fullName evidence="7">Myb-like domain-containing protein</fullName>
    </recommendedName>
</protein>
<comment type="subcellular location">
    <subcellularLocation>
        <location evidence="1 5">Nucleus</location>
    </subcellularLocation>
</comment>
<dbReference type="PANTHER" id="PTHR16088:SF3">
    <property type="entry name" value="GON-4-LIKE PROTEIN"/>
    <property type="match status" value="1"/>
</dbReference>
<dbReference type="PROSITE" id="PS50090">
    <property type="entry name" value="MYB_LIKE"/>
    <property type="match status" value="1"/>
</dbReference>
<dbReference type="InterPro" id="IPR009057">
    <property type="entry name" value="Homeodomain-like_sf"/>
</dbReference>
<dbReference type="Proteomes" id="UP001153712">
    <property type="component" value="Chromosome 6"/>
</dbReference>
<evidence type="ECO:0000256" key="6">
    <source>
        <dbReference type="SAM" id="MobiDB-lite"/>
    </source>
</evidence>
<feature type="region of interest" description="Disordered" evidence="6">
    <location>
        <begin position="1"/>
        <end position="40"/>
    </location>
</feature>
<feature type="compositionally biased region" description="Polar residues" evidence="6">
    <location>
        <begin position="1197"/>
        <end position="1208"/>
    </location>
</feature>
<dbReference type="OrthoDB" id="6257037at2759"/>
<feature type="compositionally biased region" description="Basic and acidic residues" evidence="6">
    <location>
        <begin position="1374"/>
        <end position="1384"/>
    </location>
</feature>
<evidence type="ECO:0000256" key="2">
    <source>
        <dbReference type="ARBA" id="ARBA00023015"/>
    </source>
</evidence>
<feature type="compositionally biased region" description="Acidic residues" evidence="6">
    <location>
        <begin position="1392"/>
        <end position="1401"/>
    </location>
</feature>
<feature type="domain" description="Myb-like" evidence="7">
    <location>
        <begin position="1428"/>
        <end position="1475"/>
    </location>
</feature>
<evidence type="ECO:0000256" key="3">
    <source>
        <dbReference type="ARBA" id="ARBA00023163"/>
    </source>
</evidence>
<keyword evidence="4 5" id="KW-0539">Nucleus</keyword>
<feature type="compositionally biased region" description="Polar residues" evidence="6">
    <location>
        <begin position="188"/>
        <end position="197"/>
    </location>
</feature>
<evidence type="ECO:0000256" key="5">
    <source>
        <dbReference type="PROSITE-ProRule" id="PRU00810"/>
    </source>
</evidence>
<evidence type="ECO:0000313" key="9">
    <source>
        <dbReference type="Proteomes" id="UP001153712"/>
    </source>
</evidence>
<evidence type="ECO:0000259" key="7">
    <source>
        <dbReference type="PROSITE" id="PS50090"/>
    </source>
</evidence>
<dbReference type="EMBL" id="OU900099">
    <property type="protein sequence ID" value="CAG9863585.1"/>
    <property type="molecule type" value="Genomic_DNA"/>
</dbReference>